<evidence type="ECO:0000256" key="6">
    <source>
        <dbReference type="ARBA" id="ARBA00023235"/>
    </source>
</evidence>
<dbReference type="InterPro" id="IPR027304">
    <property type="entry name" value="Trigger_fact/SurA_dom_sf"/>
</dbReference>
<evidence type="ECO:0000259" key="8">
    <source>
        <dbReference type="PROSITE" id="PS50198"/>
    </source>
</evidence>
<dbReference type="PROSITE" id="PS50198">
    <property type="entry name" value="PPIC_PPIASE_2"/>
    <property type="match status" value="1"/>
</dbReference>
<dbReference type="OrthoDB" id="14196at2"/>
<dbReference type="Gene3D" id="3.10.50.40">
    <property type="match status" value="1"/>
</dbReference>
<evidence type="ECO:0000256" key="3">
    <source>
        <dbReference type="ARBA" id="ARBA00013194"/>
    </source>
</evidence>
<evidence type="ECO:0000256" key="5">
    <source>
        <dbReference type="ARBA" id="ARBA00023110"/>
    </source>
</evidence>
<dbReference type="Proteomes" id="UP000241421">
    <property type="component" value="Unassembled WGS sequence"/>
</dbReference>
<protein>
    <recommendedName>
        <fullName evidence="3">peptidylprolyl isomerase</fullName>
        <ecNumber evidence="3">5.2.1.8</ecNumber>
    </recommendedName>
</protein>
<dbReference type="EMBL" id="PXWF02000274">
    <property type="protein sequence ID" value="PWF43979.1"/>
    <property type="molecule type" value="Genomic_DNA"/>
</dbReference>
<evidence type="ECO:0000313" key="10">
    <source>
        <dbReference type="Proteomes" id="UP000241421"/>
    </source>
</evidence>
<dbReference type="SUPFAM" id="SSF109998">
    <property type="entry name" value="Triger factor/SurA peptide-binding domain-like"/>
    <property type="match status" value="1"/>
</dbReference>
<dbReference type="InterPro" id="IPR050245">
    <property type="entry name" value="PrsA_foldase"/>
</dbReference>
<keyword evidence="4" id="KW-0732">Signal</keyword>
<proteinExistence type="inferred from homology"/>
<accession>A0A2U2HGC2</accession>
<dbReference type="Pfam" id="PF00639">
    <property type="entry name" value="Rotamase"/>
    <property type="match status" value="1"/>
</dbReference>
<keyword evidence="5 7" id="KW-0697">Rotamase</keyword>
<dbReference type="PANTHER" id="PTHR47245">
    <property type="entry name" value="PEPTIDYLPROLYL ISOMERASE"/>
    <property type="match status" value="1"/>
</dbReference>
<dbReference type="GO" id="GO:0003755">
    <property type="term" value="F:peptidyl-prolyl cis-trans isomerase activity"/>
    <property type="evidence" value="ECO:0007669"/>
    <property type="project" value="UniProtKB-KW"/>
</dbReference>
<dbReference type="SUPFAM" id="SSF54534">
    <property type="entry name" value="FKBP-like"/>
    <property type="match status" value="1"/>
</dbReference>
<name>A0A2U2HGC2_9BURK</name>
<dbReference type="EC" id="5.2.1.8" evidence="3"/>
<evidence type="ECO:0000256" key="4">
    <source>
        <dbReference type="ARBA" id="ARBA00022729"/>
    </source>
</evidence>
<evidence type="ECO:0000256" key="2">
    <source>
        <dbReference type="ARBA" id="ARBA00007656"/>
    </source>
</evidence>
<evidence type="ECO:0000256" key="1">
    <source>
        <dbReference type="ARBA" id="ARBA00000971"/>
    </source>
</evidence>
<keyword evidence="6 7" id="KW-0413">Isomerase</keyword>
<evidence type="ECO:0000256" key="7">
    <source>
        <dbReference type="PROSITE-ProRule" id="PRU00278"/>
    </source>
</evidence>
<sequence length="245" mass="27066">MLAAVAVPAFAQTAVTVNGKPILKARVDMYAKSEAAAANTIESPQLREEVQKKLIALEVMRQEADKQGYGLRSDVRDAVENARQSIIISAFLAKYIGKNPVTDAEIKVEYDKYIAAMGDKEYRARHILVATEDEAKAIIAKLKLGGKFEELAKQSKDGSANNGGDLGWNLPGKLVPEFSGPMTALKNGSYTETPVKSRHGFHVIKLEETRPAPKYEILKQQLAEVARRRKVQEYRDSLVKKAVIK</sequence>
<gene>
    <name evidence="9" type="ORF">C7C56_020360</name>
</gene>
<evidence type="ECO:0000313" key="9">
    <source>
        <dbReference type="EMBL" id="PWF43979.1"/>
    </source>
</evidence>
<reference evidence="9 10" key="1">
    <citation type="submission" date="2018-04" db="EMBL/GenBank/DDBJ databases">
        <title>Massilia violaceinigra sp. nov., a novel purple-pigmented bacterium isolated from Tianshan glacier, Xinjiang, China.</title>
        <authorList>
            <person name="Wang H."/>
        </authorList>
    </citation>
    <scope>NUCLEOTIDE SEQUENCE [LARGE SCALE GENOMIC DNA]</scope>
    <source>
        <strain evidence="9 10">B448-2</strain>
    </source>
</reference>
<dbReference type="InterPro" id="IPR000297">
    <property type="entry name" value="PPIase_PpiC"/>
</dbReference>
<comment type="caution">
    <text evidence="9">The sequence shown here is derived from an EMBL/GenBank/DDBJ whole genome shotgun (WGS) entry which is preliminary data.</text>
</comment>
<dbReference type="InterPro" id="IPR046357">
    <property type="entry name" value="PPIase_dom_sf"/>
</dbReference>
<dbReference type="PANTHER" id="PTHR47245:SF1">
    <property type="entry name" value="FOLDASE PROTEIN PRSA"/>
    <property type="match status" value="1"/>
</dbReference>
<dbReference type="AlphaFoldDB" id="A0A2U2HGC2"/>
<keyword evidence="10" id="KW-1185">Reference proteome</keyword>
<feature type="domain" description="PpiC" evidence="8">
    <location>
        <begin position="119"/>
        <end position="208"/>
    </location>
</feature>
<comment type="similarity">
    <text evidence="2">Belongs to the PpiC/parvulin rotamase family.</text>
</comment>
<comment type="catalytic activity">
    <reaction evidence="1">
        <text>[protein]-peptidylproline (omega=180) = [protein]-peptidylproline (omega=0)</text>
        <dbReference type="Rhea" id="RHEA:16237"/>
        <dbReference type="Rhea" id="RHEA-COMP:10747"/>
        <dbReference type="Rhea" id="RHEA-COMP:10748"/>
        <dbReference type="ChEBI" id="CHEBI:83833"/>
        <dbReference type="ChEBI" id="CHEBI:83834"/>
        <dbReference type="EC" id="5.2.1.8"/>
    </reaction>
</comment>
<organism evidence="9 10">
    <name type="scientific">Massilia glaciei</name>
    <dbReference type="NCBI Taxonomy" id="1524097"/>
    <lineage>
        <taxon>Bacteria</taxon>
        <taxon>Pseudomonadati</taxon>
        <taxon>Pseudomonadota</taxon>
        <taxon>Betaproteobacteria</taxon>
        <taxon>Burkholderiales</taxon>
        <taxon>Oxalobacteraceae</taxon>
        <taxon>Telluria group</taxon>
        <taxon>Massilia</taxon>
    </lineage>
</organism>